<dbReference type="Gene3D" id="2.20.110.10">
    <property type="entry name" value="Histone H3 K4-specific methyltransferase SET7/9 N-terminal domain"/>
    <property type="match status" value="1"/>
</dbReference>
<dbReference type="InterPro" id="IPR011652">
    <property type="entry name" value="MORN_2"/>
</dbReference>
<proteinExistence type="predicted"/>
<protein>
    <submittedName>
        <fullName evidence="1">Uncharacterized protein</fullName>
    </submittedName>
</protein>
<organism evidence="1">
    <name type="scientific">viral metagenome</name>
    <dbReference type="NCBI Taxonomy" id="1070528"/>
    <lineage>
        <taxon>unclassified sequences</taxon>
        <taxon>metagenomes</taxon>
        <taxon>organismal metagenomes</taxon>
    </lineage>
</organism>
<dbReference type="Gene3D" id="3.90.930.1">
    <property type="match status" value="2"/>
</dbReference>
<reference evidence="1" key="1">
    <citation type="journal article" date="2020" name="Nature">
        <title>Giant virus diversity and host interactions through global metagenomics.</title>
        <authorList>
            <person name="Schulz F."/>
            <person name="Roux S."/>
            <person name="Paez-Espino D."/>
            <person name="Jungbluth S."/>
            <person name="Walsh D.A."/>
            <person name="Denef V.J."/>
            <person name="McMahon K.D."/>
            <person name="Konstantinidis K.T."/>
            <person name="Eloe-Fadrosh E.A."/>
            <person name="Kyrpides N.C."/>
            <person name="Woyke T."/>
        </authorList>
    </citation>
    <scope>NUCLEOTIDE SEQUENCE</scope>
    <source>
        <strain evidence="1">GVMAG-M-3300023179-27</strain>
    </source>
</reference>
<accession>A0A6C0EA32</accession>
<dbReference type="Pfam" id="PF07661">
    <property type="entry name" value="MORN_2"/>
    <property type="match status" value="4"/>
</dbReference>
<dbReference type="EMBL" id="MN739776">
    <property type="protein sequence ID" value="QHT25934.1"/>
    <property type="molecule type" value="Genomic_DNA"/>
</dbReference>
<name>A0A6C0EA32_9ZZZZ</name>
<sequence length="643" mass="75866">MALFKEDLVSLDVLQDKYKSYIDNPIYVYGNIENRGIIIYKKLDDTITDENRDGIFDEKNAKYTADKLQIEKIISFDNSRAFFNRICGIENNPEEKSIKEVNSLIEHYKSRILSSSDNFGGVHKSYCVGNVVYFEFPYYSKDKKLNYFKTLERAYNEQIVCLFTPEYLRISYYDNGRRKCVYDESTRRCINWHENGVKKNEYSHDENIKINGLYQEWHDNGKLYRQHNYVDGIPNGTITEWYSNGQKSLEYNAENDVIYGQYSEWHENGKKKTLCNYVNGVINGVYKEWHDNGELKCECVFVNGKIEGKLARWHSNGKMFVICDFKNGEIKGTFISFHDNEIPSIISTETDTKIYYNNYRLSTKFKKKHGTLYGYFDSYHRNGNKKISAYYDGGILDKKFIIANKEGTLLYSGIFTKGKPYLTHKEFYDNGQIKYECNREDELLKYNIKGYAENGNLIYFEDNSATREWYPNGNKKKYYCLYNDKHITRYWNENGEIDENHVAFESQYEKYNKVTTLVLTNNGNPIPKLIGQFKYYTQDITQLHLSNLILISQSIIDDFNGTWNSFLETLKMTKNIADAKFIDDINSLPLNELILKYNMRPLNEYINKIIVQNKRYLEITKQRRPALSEYVEWMSKKTIPTNV</sequence>
<dbReference type="AlphaFoldDB" id="A0A6C0EA32"/>
<dbReference type="SUPFAM" id="SSF82185">
    <property type="entry name" value="Histone H3 K4-specific methyltransferase SET7/9 N-terminal domain"/>
    <property type="match status" value="1"/>
</dbReference>
<evidence type="ECO:0000313" key="1">
    <source>
        <dbReference type="EMBL" id="QHT25934.1"/>
    </source>
</evidence>